<protein>
    <submittedName>
        <fullName evidence="2">Uncharacterized protein</fullName>
    </submittedName>
</protein>
<reference evidence="2 3" key="1">
    <citation type="submission" date="2018-05" db="EMBL/GenBank/DDBJ databases">
        <title>Evolution of GPA BGCs.</title>
        <authorList>
            <person name="Waglechner N."/>
            <person name="Wright G.D."/>
        </authorList>
    </citation>
    <scope>NUCLEOTIDE SEQUENCE [LARGE SCALE GENOMIC DNA]</scope>
    <source>
        <strain evidence="2 3">A82846</strain>
    </source>
</reference>
<evidence type="ECO:0000313" key="3">
    <source>
        <dbReference type="Proteomes" id="UP000287547"/>
    </source>
</evidence>
<feature type="signal peptide" evidence="1">
    <location>
        <begin position="1"/>
        <end position="31"/>
    </location>
</feature>
<evidence type="ECO:0000313" key="2">
    <source>
        <dbReference type="EMBL" id="RSM91643.1"/>
    </source>
</evidence>
<dbReference type="PROSITE" id="PS51318">
    <property type="entry name" value="TAT"/>
    <property type="match status" value="1"/>
</dbReference>
<evidence type="ECO:0000256" key="1">
    <source>
        <dbReference type="SAM" id="SignalP"/>
    </source>
</evidence>
<organism evidence="2 3">
    <name type="scientific">Kibdelosporangium aridum</name>
    <dbReference type="NCBI Taxonomy" id="2030"/>
    <lineage>
        <taxon>Bacteria</taxon>
        <taxon>Bacillati</taxon>
        <taxon>Actinomycetota</taxon>
        <taxon>Actinomycetes</taxon>
        <taxon>Pseudonocardiales</taxon>
        <taxon>Pseudonocardiaceae</taxon>
        <taxon>Kibdelosporangium</taxon>
    </lineage>
</organism>
<keyword evidence="1" id="KW-0732">Signal</keyword>
<accession>A0A428ZUL1</accession>
<sequence>MMRSFRSLLTAGAVAAAATGSMLAVATPATAATCTNNGPFSFKREVMETYSTIYAYRGANCPGNYISFGRITLIDSGNVRMYAYDRACDSTGLTVRTASGLSLASTGCGTTAQRTVSRSSTGSYFYVSVGGYLSATNPVPA</sequence>
<name>A0A428ZUL1_KIBAR</name>
<comment type="caution">
    <text evidence="2">The sequence shown here is derived from an EMBL/GenBank/DDBJ whole genome shotgun (WGS) entry which is preliminary data.</text>
</comment>
<gene>
    <name evidence="2" type="ORF">DMH04_01300</name>
</gene>
<dbReference type="AlphaFoldDB" id="A0A428ZUL1"/>
<dbReference type="InterPro" id="IPR006311">
    <property type="entry name" value="TAT_signal"/>
</dbReference>
<feature type="chain" id="PRO_5019389141" evidence="1">
    <location>
        <begin position="32"/>
        <end position="141"/>
    </location>
</feature>
<proteinExistence type="predicted"/>
<dbReference type="EMBL" id="QHKI01000001">
    <property type="protein sequence ID" value="RSM91643.1"/>
    <property type="molecule type" value="Genomic_DNA"/>
</dbReference>
<dbReference type="Proteomes" id="UP000287547">
    <property type="component" value="Unassembled WGS sequence"/>
</dbReference>